<keyword evidence="7" id="KW-1185">Reference proteome</keyword>
<dbReference type="OrthoDB" id="272141at2759"/>
<dbReference type="PANTHER" id="PTHR24057">
    <property type="entry name" value="GLYCOGEN SYNTHASE KINASE-3 ALPHA"/>
    <property type="match status" value="1"/>
</dbReference>
<comment type="caution">
    <text evidence="6">The sequence shown here is derived from an EMBL/GenBank/DDBJ whole genome shotgun (WGS) entry which is preliminary data.</text>
</comment>
<evidence type="ECO:0000256" key="5">
    <source>
        <dbReference type="ARBA" id="ARBA00022840"/>
    </source>
</evidence>
<dbReference type="Gene3D" id="3.30.200.20">
    <property type="entry name" value="Phosphorylase Kinase, domain 1"/>
    <property type="match status" value="1"/>
</dbReference>
<dbReference type="InterPro" id="IPR050591">
    <property type="entry name" value="GSK-3"/>
</dbReference>
<evidence type="ECO:0008006" key="8">
    <source>
        <dbReference type="Google" id="ProtNLM"/>
    </source>
</evidence>
<keyword evidence="1" id="KW-0723">Serine/threonine-protein kinase</keyword>
<sequence length="110" mass="12685">MGGNPRKVQDGVTAKLEICNTQCKIVGNGSFGVSSNQVVTFGRRCCIKRVLQDKRFKNRELQIMRIVRHPNIVELKAFYYSNGERKDEVYLNLVQNSPRDRLSRINISNR</sequence>
<dbReference type="PANTHER" id="PTHR24057:SF0">
    <property type="entry name" value="PROTEIN KINASE SHAGGY-RELATED"/>
    <property type="match status" value="1"/>
</dbReference>
<protein>
    <recommendedName>
        <fullName evidence="8">Protein kinase domain-containing protein</fullName>
    </recommendedName>
</protein>
<evidence type="ECO:0000256" key="1">
    <source>
        <dbReference type="ARBA" id="ARBA00022527"/>
    </source>
</evidence>
<evidence type="ECO:0000313" key="7">
    <source>
        <dbReference type="Proteomes" id="UP000249056"/>
    </source>
</evidence>
<dbReference type="GO" id="GO:0005524">
    <property type="term" value="F:ATP binding"/>
    <property type="evidence" value="ECO:0007669"/>
    <property type="project" value="UniProtKB-KW"/>
</dbReference>
<dbReference type="GO" id="GO:0004712">
    <property type="term" value="F:protein serine/threonine/tyrosine kinase activity"/>
    <property type="evidence" value="ECO:0007669"/>
    <property type="project" value="TreeGrafter"/>
</dbReference>
<keyword evidence="3" id="KW-0547">Nucleotide-binding</keyword>
<accession>A0A395IKW9</accession>
<evidence type="ECO:0000256" key="3">
    <source>
        <dbReference type="ARBA" id="ARBA00022741"/>
    </source>
</evidence>
<dbReference type="GO" id="GO:0007165">
    <property type="term" value="P:signal transduction"/>
    <property type="evidence" value="ECO:0007669"/>
    <property type="project" value="TreeGrafter"/>
</dbReference>
<gene>
    <name evidence="6" type="ORF">DID88_010245</name>
</gene>
<dbReference type="SUPFAM" id="SSF56112">
    <property type="entry name" value="Protein kinase-like (PK-like)"/>
    <property type="match status" value="1"/>
</dbReference>
<dbReference type="GO" id="GO:0005737">
    <property type="term" value="C:cytoplasm"/>
    <property type="evidence" value="ECO:0007669"/>
    <property type="project" value="TreeGrafter"/>
</dbReference>
<dbReference type="GO" id="GO:0005634">
    <property type="term" value="C:nucleus"/>
    <property type="evidence" value="ECO:0007669"/>
    <property type="project" value="TreeGrafter"/>
</dbReference>
<evidence type="ECO:0000313" key="6">
    <source>
        <dbReference type="EMBL" id="RAL60920.1"/>
    </source>
</evidence>
<dbReference type="GO" id="GO:0030154">
    <property type="term" value="P:cell differentiation"/>
    <property type="evidence" value="ECO:0007669"/>
    <property type="project" value="TreeGrafter"/>
</dbReference>
<organism evidence="6 7">
    <name type="scientific">Monilinia fructigena</name>
    <dbReference type="NCBI Taxonomy" id="38457"/>
    <lineage>
        <taxon>Eukaryota</taxon>
        <taxon>Fungi</taxon>
        <taxon>Dikarya</taxon>
        <taxon>Ascomycota</taxon>
        <taxon>Pezizomycotina</taxon>
        <taxon>Leotiomycetes</taxon>
        <taxon>Helotiales</taxon>
        <taxon>Sclerotiniaceae</taxon>
        <taxon>Monilinia</taxon>
    </lineage>
</organism>
<reference evidence="6 7" key="1">
    <citation type="submission" date="2018-06" db="EMBL/GenBank/DDBJ databases">
        <title>Genome Sequence of the Brown Rot Fungal Pathogen Monilinia fructigena.</title>
        <authorList>
            <person name="Landi L."/>
            <person name="De Miccolis Angelini R.M."/>
            <person name="Pollastro S."/>
            <person name="Abate D."/>
            <person name="Faretra F."/>
            <person name="Romanazzi G."/>
        </authorList>
    </citation>
    <scope>NUCLEOTIDE SEQUENCE [LARGE SCALE GENOMIC DNA]</scope>
    <source>
        <strain evidence="6 7">Mfrg269</strain>
    </source>
</reference>
<dbReference type="InterPro" id="IPR011009">
    <property type="entry name" value="Kinase-like_dom_sf"/>
</dbReference>
<evidence type="ECO:0000256" key="4">
    <source>
        <dbReference type="ARBA" id="ARBA00022777"/>
    </source>
</evidence>
<dbReference type="Proteomes" id="UP000249056">
    <property type="component" value="Unassembled WGS sequence"/>
</dbReference>
<keyword evidence="4" id="KW-0418">Kinase</keyword>
<keyword evidence="5" id="KW-0067">ATP-binding</keyword>
<dbReference type="AlphaFoldDB" id="A0A395IKW9"/>
<proteinExistence type="predicted"/>
<evidence type="ECO:0000256" key="2">
    <source>
        <dbReference type="ARBA" id="ARBA00022679"/>
    </source>
</evidence>
<keyword evidence="2" id="KW-0808">Transferase</keyword>
<dbReference type="EMBL" id="QKRW01000036">
    <property type="protein sequence ID" value="RAL60920.1"/>
    <property type="molecule type" value="Genomic_DNA"/>
</dbReference>
<dbReference type="GO" id="GO:0004674">
    <property type="term" value="F:protein serine/threonine kinase activity"/>
    <property type="evidence" value="ECO:0007669"/>
    <property type="project" value="UniProtKB-KW"/>
</dbReference>
<name>A0A395IKW9_9HELO</name>